<dbReference type="InterPro" id="IPR005770">
    <property type="entry name" value="PhnD"/>
</dbReference>
<dbReference type="Gene3D" id="3.40.190.10">
    <property type="entry name" value="Periplasmic binding protein-like II"/>
    <property type="match status" value="2"/>
</dbReference>
<dbReference type="AlphaFoldDB" id="A0A4U1Z471"/>
<organism evidence="4 5">
    <name type="scientific">Vibrio kanaloae</name>
    <dbReference type="NCBI Taxonomy" id="170673"/>
    <lineage>
        <taxon>Bacteria</taxon>
        <taxon>Pseudomonadati</taxon>
        <taxon>Pseudomonadota</taxon>
        <taxon>Gammaproteobacteria</taxon>
        <taxon>Vibrionales</taxon>
        <taxon>Vibrionaceae</taxon>
        <taxon>Vibrio</taxon>
    </lineage>
</organism>
<dbReference type="GO" id="GO:0043190">
    <property type="term" value="C:ATP-binding cassette (ABC) transporter complex"/>
    <property type="evidence" value="ECO:0007669"/>
    <property type="project" value="InterPro"/>
</dbReference>
<evidence type="ECO:0000256" key="3">
    <source>
        <dbReference type="SAM" id="SignalP"/>
    </source>
</evidence>
<dbReference type="EMBL" id="SYUV01000062">
    <property type="protein sequence ID" value="TKF29013.1"/>
    <property type="molecule type" value="Genomic_DNA"/>
</dbReference>
<dbReference type="SUPFAM" id="SSF53850">
    <property type="entry name" value="Periplasmic binding protein-like II"/>
    <property type="match status" value="1"/>
</dbReference>
<sequence length="331" mass="36805">MFHSMKSGIKKAVTLATVLMTTLTAGHAFAKDSINFGIIATDAQQNLRSRWEPLLDDLGKALGMPVNAYFAPDYAGIIQAQRFGKVDFAYYGNKAAMEAVDRANAEAFVRYIDEDGLQGYYSLLIVNAENDNINTLEDVLEQHKTLKLGNGDPNSTSGFLVPNFEAFANNGISANDFHRNVTASHGANVMAVANNQVDVATNHTMSLIRIEDQNPELFSKLKVVWQSELIPSDVITYRKDLDEGLKQKARDFFVSYGEQPEQLKNLNQLAWSGFAATDNNQLLPIRQMEAFKKLVEAENNSNLSEKVRADRMAQYQAEIDQLQTEIDALKG</sequence>
<feature type="chain" id="PRO_5020547069" evidence="3">
    <location>
        <begin position="31"/>
        <end position="331"/>
    </location>
</feature>
<dbReference type="RefSeq" id="WP_050621794.1">
    <property type="nucleotide sequence ID" value="NZ_SYUV01000062.1"/>
</dbReference>
<keyword evidence="2 3" id="KW-0732">Signal</keyword>
<evidence type="ECO:0000313" key="5">
    <source>
        <dbReference type="Proteomes" id="UP000307574"/>
    </source>
</evidence>
<dbReference type="NCBIfam" id="TIGR03431">
    <property type="entry name" value="PhnD"/>
    <property type="match status" value="1"/>
</dbReference>
<dbReference type="GO" id="GO:0015716">
    <property type="term" value="P:organic phosphonate transport"/>
    <property type="evidence" value="ECO:0007669"/>
    <property type="project" value="InterPro"/>
</dbReference>
<feature type="signal peptide" evidence="3">
    <location>
        <begin position="1"/>
        <end position="30"/>
    </location>
</feature>
<dbReference type="PANTHER" id="PTHR35841:SF1">
    <property type="entry name" value="PHOSPHONATES-BINDING PERIPLASMIC PROTEIN"/>
    <property type="match status" value="1"/>
</dbReference>
<evidence type="ECO:0000313" key="4">
    <source>
        <dbReference type="EMBL" id="TKF29013.1"/>
    </source>
</evidence>
<dbReference type="PANTHER" id="PTHR35841">
    <property type="entry name" value="PHOSPHONATES-BINDING PERIPLASMIC PROTEIN"/>
    <property type="match status" value="1"/>
</dbReference>
<accession>A0A4U1Z471</accession>
<name>A0A4U1Z471_9VIBR</name>
<dbReference type="Proteomes" id="UP000307574">
    <property type="component" value="Unassembled WGS sequence"/>
</dbReference>
<reference evidence="4 5" key="1">
    <citation type="submission" date="2019-04" db="EMBL/GenBank/DDBJ databases">
        <title>A reverse ecology approach based on a biological definition of microbial populations.</title>
        <authorList>
            <person name="Arevalo P."/>
            <person name="Vaninsberghe D."/>
            <person name="Elsherbini J."/>
            <person name="Gore J."/>
            <person name="Polz M."/>
        </authorList>
    </citation>
    <scope>NUCLEOTIDE SEQUENCE [LARGE SCALE GENOMIC DNA]</scope>
    <source>
        <strain evidence="4 5">10N.261.46.F4</strain>
    </source>
</reference>
<dbReference type="GO" id="GO:0055085">
    <property type="term" value="P:transmembrane transport"/>
    <property type="evidence" value="ECO:0007669"/>
    <property type="project" value="InterPro"/>
</dbReference>
<evidence type="ECO:0000256" key="1">
    <source>
        <dbReference type="ARBA" id="ARBA00007162"/>
    </source>
</evidence>
<protein>
    <submittedName>
        <fullName evidence="4">Phosphonate ABC transporter substrate-binding protein</fullName>
    </submittedName>
</protein>
<dbReference type="InterPro" id="IPR017797">
    <property type="entry name" value="Phosphnate-bd"/>
</dbReference>
<evidence type="ECO:0000256" key="2">
    <source>
        <dbReference type="ARBA" id="ARBA00022729"/>
    </source>
</evidence>
<comment type="similarity">
    <text evidence="1">Belongs to the phosphate/phosphite/phosphonate binding protein family.</text>
</comment>
<dbReference type="NCBIfam" id="TIGR01098">
    <property type="entry name" value="3A0109s03R"/>
    <property type="match status" value="1"/>
</dbReference>
<proteinExistence type="inferred from homology"/>
<dbReference type="Pfam" id="PF12974">
    <property type="entry name" value="Phosphonate-bd"/>
    <property type="match status" value="1"/>
</dbReference>
<comment type="caution">
    <text evidence="4">The sequence shown here is derived from an EMBL/GenBank/DDBJ whole genome shotgun (WGS) entry which is preliminary data.</text>
</comment>
<gene>
    <name evidence="4" type="primary">phnD</name>
    <name evidence="4" type="ORF">FCV50_17695</name>
</gene>
<dbReference type="Gene3D" id="1.20.58.90">
    <property type="match status" value="1"/>
</dbReference>